<dbReference type="PROSITE" id="PS00211">
    <property type="entry name" value="ABC_TRANSPORTER_1"/>
    <property type="match status" value="1"/>
</dbReference>
<proteinExistence type="predicted"/>
<dbReference type="InterPro" id="IPR039421">
    <property type="entry name" value="Type_1_exporter"/>
</dbReference>
<keyword evidence="3" id="KW-1003">Cell membrane</keyword>
<feature type="transmembrane region" description="Helical" evidence="9">
    <location>
        <begin position="67"/>
        <end position="86"/>
    </location>
</feature>
<evidence type="ECO:0000256" key="9">
    <source>
        <dbReference type="SAM" id="Phobius"/>
    </source>
</evidence>
<dbReference type="PROSITE" id="PS50893">
    <property type="entry name" value="ABC_TRANSPORTER_2"/>
    <property type="match status" value="1"/>
</dbReference>
<dbReference type="Pfam" id="PF00005">
    <property type="entry name" value="ABC_tran"/>
    <property type="match status" value="1"/>
</dbReference>
<keyword evidence="7 9" id="KW-1133">Transmembrane helix</keyword>
<comment type="subcellular location">
    <subcellularLocation>
        <location evidence="1">Cell membrane</location>
        <topology evidence="1">Multi-pass membrane protein</topology>
    </subcellularLocation>
</comment>
<evidence type="ECO:0000313" key="13">
    <source>
        <dbReference type="Proteomes" id="UP000305888"/>
    </source>
</evidence>
<evidence type="ECO:0000259" key="10">
    <source>
        <dbReference type="PROSITE" id="PS50893"/>
    </source>
</evidence>
<dbReference type="AlphaFoldDB" id="A0A5B8FX44"/>
<dbReference type="RefSeq" id="WP_138575885.1">
    <property type="nucleotide sequence ID" value="NZ_CP040818.1"/>
</dbReference>
<feature type="transmembrane region" description="Helical" evidence="9">
    <location>
        <begin position="144"/>
        <end position="164"/>
    </location>
</feature>
<evidence type="ECO:0000256" key="7">
    <source>
        <dbReference type="ARBA" id="ARBA00022989"/>
    </source>
</evidence>
<dbReference type="InterPro" id="IPR003593">
    <property type="entry name" value="AAA+_ATPase"/>
</dbReference>
<feature type="domain" description="ABC transporter" evidence="10">
    <location>
        <begin position="345"/>
        <end position="579"/>
    </location>
</feature>
<dbReference type="EMBL" id="CP040818">
    <property type="protein sequence ID" value="QDL93476.1"/>
    <property type="molecule type" value="Genomic_DNA"/>
</dbReference>
<accession>A0A5B8FX44</accession>
<dbReference type="SUPFAM" id="SSF52540">
    <property type="entry name" value="P-loop containing nucleoside triphosphate hydrolases"/>
    <property type="match status" value="1"/>
</dbReference>
<feature type="domain" description="ABC transmembrane type-1" evidence="11">
    <location>
        <begin position="31"/>
        <end position="311"/>
    </location>
</feature>
<evidence type="ECO:0000256" key="2">
    <source>
        <dbReference type="ARBA" id="ARBA00022448"/>
    </source>
</evidence>
<keyword evidence="13" id="KW-1185">Reference proteome</keyword>
<feature type="transmembrane region" description="Helical" evidence="9">
    <location>
        <begin position="254"/>
        <end position="272"/>
    </location>
</feature>
<dbReference type="PROSITE" id="PS50929">
    <property type="entry name" value="ABC_TM1F"/>
    <property type="match status" value="1"/>
</dbReference>
<dbReference type="SMART" id="SM00382">
    <property type="entry name" value="AAA"/>
    <property type="match status" value="1"/>
</dbReference>
<keyword evidence="5" id="KW-0547">Nucleotide-binding</keyword>
<dbReference type="PANTHER" id="PTHR43394:SF1">
    <property type="entry name" value="ATP-BINDING CASSETTE SUB-FAMILY B MEMBER 10, MITOCHONDRIAL"/>
    <property type="match status" value="1"/>
</dbReference>
<evidence type="ECO:0000256" key="6">
    <source>
        <dbReference type="ARBA" id="ARBA00022840"/>
    </source>
</evidence>
<dbReference type="Proteomes" id="UP000305888">
    <property type="component" value="Chromosome"/>
</dbReference>
<dbReference type="InterPro" id="IPR003439">
    <property type="entry name" value="ABC_transporter-like_ATP-bd"/>
</dbReference>
<sequence>MHSADADGLTLAQGYGRLWRTYVRRHWRSLLVAGLMTLIYAVTTALMVRATAWLVDAFDARDAGALAWAPAVILAITLPRGAALYAQKTLNIRTMTTIEADLQKAMYGALLSADLARMQQEPPASLGARFTADIGLVREVMDRGVNTVAAVATIIGAFTQMLLIDWVLTLGTMAIFLLAMTPINTIGARLKRLSRQAQAQIGQMTAKVNEGLGGARLAKTYRLESYLAETANESFDSLRGLKVKMMDQQARVEPMMEAFGGLALAGLVLFVGTRIANGTNSIGDFSGFLAGLAIASQPMRKIGAIFTLASQGLAALSRIYALLDVQNTVVDRPDARPLPRVSGALSFRDVHFAYPDGSMALRGIDLDIPAGQTVALVGRSGAGKSTVFNLIPRLYDATSGSVTLDGHDLREVTLASLRDQVALVSQDSVLLTDTIAANIGFGRPGASRAEIEDAARDAAAHEFISRLPNGFDTRLGEEGGSFSGGERQRLAIARAILRDAPVLLLDEPTSALDAESEAAIRGALKRLTAGRTTLVIAHRLSTILDSDLICAMDQGRIVERGTHAELLERNGLYADLYRLQFGKG</sequence>
<reference evidence="12 13" key="1">
    <citation type="submission" date="2019-06" db="EMBL/GenBank/DDBJ databases">
        <title>Genome sequence of Rhodobacteraceae bacterium D4M1.</title>
        <authorList>
            <person name="Cao J."/>
        </authorList>
    </citation>
    <scope>NUCLEOTIDE SEQUENCE [LARGE SCALE GENOMIC DNA]</scope>
    <source>
        <strain evidence="12 13">D4M1</strain>
    </source>
</reference>
<evidence type="ECO:0000259" key="11">
    <source>
        <dbReference type="PROSITE" id="PS50929"/>
    </source>
</evidence>
<keyword evidence="6 12" id="KW-0067">ATP-binding</keyword>
<keyword evidence="8 9" id="KW-0472">Membrane</keyword>
<keyword evidence="2" id="KW-0813">Transport</keyword>
<evidence type="ECO:0000256" key="5">
    <source>
        <dbReference type="ARBA" id="ARBA00022741"/>
    </source>
</evidence>
<evidence type="ECO:0000256" key="1">
    <source>
        <dbReference type="ARBA" id="ARBA00004651"/>
    </source>
</evidence>
<dbReference type="GO" id="GO:0005886">
    <property type="term" value="C:plasma membrane"/>
    <property type="evidence" value="ECO:0007669"/>
    <property type="project" value="UniProtKB-SubCell"/>
</dbReference>
<dbReference type="Gene3D" id="3.40.50.300">
    <property type="entry name" value="P-loop containing nucleotide triphosphate hydrolases"/>
    <property type="match status" value="1"/>
</dbReference>
<dbReference type="Gene3D" id="1.20.1560.10">
    <property type="entry name" value="ABC transporter type 1, transmembrane domain"/>
    <property type="match status" value="1"/>
</dbReference>
<evidence type="ECO:0000256" key="4">
    <source>
        <dbReference type="ARBA" id="ARBA00022692"/>
    </source>
</evidence>
<evidence type="ECO:0000256" key="8">
    <source>
        <dbReference type="ARBA" id="ARBA00023136"/>
    </source>
</evidence>
<dbReference type="InterPro" id="IPR036640">
    <property type="entry name" value="ABC1_TM_sf"/>
</dbReference>
<dbReference type="PANTHER" id="PTHR43394">
    <property type="entry name" value="ATP-DEPENDENT PERMEASE MDL1, MITOCHONDRIAL"/>
    <property type="match status" value="1"/>
</dbReference>
<gene>
    <name evidence="12" type="ORF">FDP22_17820</name>
</gene>
<feature type="transmembrane region" description="Helical" evidence="9">
    <location>
        <begin position="170"/>
        <end position="190"/>
    </location>
</feature>
<keyword evidence="4 9" id="KW-0812">Transmembrane</keyword>
<dbReference type="GO" id="GO:0016887">
    <property type="term" value="F:ATP hydrolysis activity"/>
    <property type="evidence" value="ECO:0007669"/>
    <property type="project" value="InterPro"/>
</dbReference>
<evidence type="ECO:0000256" key="3">
    <source>
        <dbReference type="ARBA" id="ARBA00022475"/>
    </source>
</evidence>
<feature type="transmembrane region" description="Helical" evidence="9">
    <location>
        <begin position="30"/>
        <end position="55"/>
    </location>
</feature>
<dbReference type="GO" id="GO:0005524">
    <property type="term" value="F:ATP binding"/>
    <property type="evidence" value="ECO:0007669"/>
    <property type="project" value="UniProtKB-KW"/>
</dbReference>
<dbReference type="CDD" id="cd18552">
    <property type="entry name" value="ABC_6TM_MsbA_like"/>
    <property type="match status" value="1"/>
</dbReference>
<dbReference type="InterPro" id="IPR011527">
    <property type="entry name" value="ABC1_TM_dom"/>
</dbReference>
<organism evidence="12 13">
    <name type="scientific">Paroceanicella profunda</name>
    <dbReference type="NCBI Taxonomy" id="2579971"/>
    <lineage>
        <taxon>Bacteria</taxon>
        <taxon>Pseudomonadati</taxon>
        <taxon>Pseudomonadota</taxon>
        <taxon>Alphaproteobacteria</taxon>
        <taxon>Rhodobacterales</taxon>
        <taxon>Paracoccaceae</taxon>
        <taxon>Paroceanicella</taxon>
    </lineage>
</organism>
<dbReference type="Pfam" id="PF00664">
    <property type="entry name" value="ABC_membrane"/>
    <property type="match status" value="1"/>
</dbReference>
<evidence type="ECO:0000313" key="12">
    <source>
        <dbReference type="EMBL" id="QDL93476.1"/>
    </source>
</evidence>
<dbReference type="FunFam" id="3.40.50.300:FF:000221">
    <property type="entry name" value="Multidrug ABC transporter ATP-binding protein"/>
    <property type="match status" value="1"/>
</dbReference>
<dbReference type="InterPro" id="IPR017871">
    <property type="entry name" value="ABC_transporter-like_CS"/>
</dbReference>
<dbReference type="GO" id="GO:0015421">
    <property type="term" value="F:ABC-type oligopeptide transporter activity"/>
    <property type="evidence" value="ECO:0007669"/>
    <property type="project" value="TreeGrafter"/>
</dbReference>
<dbReference type="OrthoDB" id="9808328at2"/>
<dbReference type="KEGG" id="ppru:FDP22_17820"/>
<protein>
    <submittedName>
        <fullName evidence="12">ABC transporter ATP-binding protein</fullName>
    </submittedName>
</protein>
<dbReference type="SUPFAM" id="SSF90123">
    <property type="entry name" value="ABC transporter transmembrane region"/>
    <property type="match status" value="1"/>
</dbReference>
<dbReference type="InterPro" id="IPR027417">
    <property type="entry name" value="P-loop_NTPase"/>
</dbReference>
<name>A0A5B8FX44_9RHOB</name>